<organism evidence="7 8">
    <name type="scientific">Desulfosporosinus acididurans</name>
    <dbReference type="NCBI Taxonomy" id="476652"/>
    <lineage>
        <taxon>Bacteria</taxon>
        <taxon>Bacillati</taxon>
        <taxon>Bacillota</taxon>
        <taxon>Clostridia</taxon>
        <taxon>Eubacteriales</taxon>
        <taxon>Desulfitobacteriaceae</taxon>
        <taxon>Desulfosporosinus</taxon>
    </lineage>
</organism>
<sequence>MSNLAVNSNLLETLSVLILLSSFVLMASKRINSYIKTFRIQSFLIALAAGIMGLRSLISEGRWDFLVVCLLIMIFKVLYIPNMLSKTYKNVSYKVEKDFILNIPILVLLCCGLVVFSYFTLTGVDGLSQDVLNLQLVNAVSVIWIGLLFMISRKKAIGQIIGFLVIENGLYITAMYSTQEMPFIVDLGIFIDLLTFVLIMGVMTFRINEKFESIDTDQLNNLKG</sequence>
<keyword evidence="3 6" id="KW-0812">Transmembrane</keyword>
<feature type="transmembrane region" description="Helical" evidence="6">
    <location>
        <begin position="6"/>
        <end position="26"/>
    </location>
</feature>
<accession>A0A0J1FV80</accession>
<dbReference type="EMBL" id="LDZY01000002">
    <property type="protein sequence ID" value="KLU67349.1"/>
    <property type="molecule type" value="Genomic_DNA"/>
</dbReference>
<dbReference type="PANTHER" id="PTHR38601:SF1">
    <property type="entry name" value="HYDROGENASE-4 COMPONENT E"/>
    <property type="match status" value="1"/>
</dbReference>
<dbReference type="EC" id="1.-.-.-" evidence="7"/>
<reference evidence="7 8" key="1">
    <citation type="submission" date="2015-06" db="EMBL/GenBank/DDBJ databases">
        <title>Draft genome of the moderately acidophilic sulfate reducer Candidatus Desulfosporosinus acididurans strain M1.</title>
        <authorList>
            <person name="Poehlein A."/>
            <person name="Petzsch P."/>
            <person name="Johnson B.D."/>
            <person name="Schloemann M."/>
            <person name="Daniel R."/>
            <person name="Muehling M."/>
        </authorList>
    </citation>
    <scope>NUCLEOTIDE SEQUENCE [LARGE SCALE GENOMIC DNA]</scope>
    <source>
        <strain evidence="7 8">M1</strain>
    </source>
</reference>
<dbReference type="Proteomes" id="UP000036356">
    <property type="component" value="Unassembled WGS sequence"/>
</dbReference>
<evidence type="ECO:0000313" key="7">
    <source>
        <dbReference type="EMBL" id="KLU67349.1"/>
    </source>
</evidence>
<keyword evidence="5 6" id="KW-0472">Membrane</keyword>
<name>A0A0J1FV80_9FIRM</name>
<evidence type="ECO:0000256" key="5">
    <source>
        <dbReference type="ARBA" id="ARBA00023136"/>
    </source>
</evidence>
<gene>
    <name evidence="7" type="primary">hyfE</name>
    <name evidence="7" type="ORF">DEAC_c05610</name>
</gene>
<evidence type="ECO:0000313" key="8">
    <source>
        <dbReference type="Proteomes" id="UP000036356"/>
    </source>
</evidence>
<evidence type="ECO:0000256" key="4">
    <source>
        <dbReference type="ARBA" id="ARBA00022989"/>
    </source>
</evidence>
<evidence type="ECO:0000256" key="1">
    <source>
        <dbReference type="ARBA" id="ARBA00004651"/>
    </source>
</evidence>
<feature type="transmembrane region" description="Helical" evidence="6">
    <location>
        <begin position="63"/>
        <end position="79"/>
    </location>
</feature>
<dbReference type="PANTHER" id="PTHR38601">
    <property type="entry name" value="HYDROGENASE-4 COMPONENT E"/>
    <property type="match status" value="1"/>
</dbReference>
<dbReference type="InterPro" id="IPR038730">
    <property type="entry name" value="HyfE-like"/>
</dbReference>
<dbReference type="GO" id="GO:0016491">
    <property type="term" value="F:oxidoreductase activity"/>
    <property type="evidence" value="ECO:0007669"/>
    <property type="project" value="UniProtKB-KW"/>
</dbReference>
<dbReference type="GO" id="GO:0005886">
    <property type="term" value="C:plasma membrane"/>
    <property type="evidence" value="ECO:0007669"/>
    <property type="project" value="UniProtKB-SubCell"/>
</dbReference>
<comment type="caution">
    <text evidence="7">The sequence shown here is derived from an EMBL/GenBank/DDBJ whole genome shotgun (WGS) entry which is preliminary data.</text>
</comment>
<protein>
    <submittedName>
        <fullName evidence="7">Hydrogenase-4 component E</fullName>
        <ecNumber evidence="7">1.-.-.-</ecNumber>
    </submittedName>
</protein>
<dbReference type="AlphaFoldDB" id="A0A0J1FV80"/>
<keyword evidence="8" id="KW-1185">Reference proteome</keyword>
<feature type="transmembrane region" description="Helical" evidence="6">
    <location>
        <begin position="131"/>
        <end position="149"/>
    </location>
</feature>
<evidence type="ECO:0000256" key="3">
    <source>
        <dbReference type="ARBA" id="ARBA00022692"/>
    </source>
</evidence>
<dbReference type="STRING" id="476652.DEAC_c05610"/>
<dbReference type="PATRIC" id="fig|476652.3.peg.569"/>
<proteinExistence type="predicted"/>
<keyword evidence="2" id="KW-1003">Cell membrane</keyword>
<feature type="transmembrane region" description="Helical" evidence="6">
    <location>
        <begin position="38"/>
        <end position="57"/>
    </location>
</feature>
<keyword evidence="4 6" id="KW-1133">Transmembrane helix</keyword>
<comment type="subcellular location">
    <subcellularLocation>
        <location evidence="1">Cell membrane</location>
        <topology evidence="1">Multi-pass membrane protein</topology>
    </subcellularLocation>
</comment>
<feature type="transmembrane region" description="Helical" evidence="6">
    <location>
        <begin position="156"/>
        <end position="177"/>
    </location>
</feature>
<evidence type="ECO:0000256" key="6">
    <source>
        <dbReference type="SAM" id="Phobius"/>
    </source>
</evidence>
<dbReference type="RefSeq" id="WP_242847059.1">
    <property type="nucleotide sequence ID" value="NZ_LDZY01000002.1"/>
</dbReference>
<keyword evidence="7" id="KW-0560">Oxidoreductase</keyword>
<evidence type="ECO:0000256" key="2">
    <source>
        <dbReference type="ARBA" id="ARBA00022475"/>
    </source>
</evidence>
<feature type="transmembrane region" description="Helical" evidence="6">
    <location>
        <begin position="183"/>
        <end position="205"/>
    </location>
</feature>
<feature type="transmembrane region" description="Helical" evidence="6">
    <location>
        <begin position="99"/>
        <end position="119"/>
    </location>
</feature>